<dbReference type="InterPro" id="IPR001680">
    <property type="entry name" value="WD40_rpt"/>
</dbReference>
<dbReference type="Proteomes" id="UP000007266">
    <property type="component" value="Linkage group 8"/>
</dbReference>
<dbReference type="InterPro" id="IPR036322">
    <property type="entry name" value="WD40_repeat_dom_sf"/>
</dbReference>
<reference evidence="2 3" key="2">
    <citation type="journal article" date="2010" name="Nucleic Acids Res.">
        <title>BeetleBase in 2010: revisions to provide comprehensive genomic information for Tribolium castaneum.</title>
        <authorList>
            <person name="Kim H.S."/>
            <person name="Murphy T."/>
            <person name="Xia J."/>
            <person name="Caragea D."/>
            <person name="Park Y."/>
            <person name="Beeman R.W."/>
            <person name="Lorenzen M.D."/>
            <person name="Butcher S."/>
            <person name="Manak J.R."/>
            <person name="Brown S.J."/>
        </authorList>
    </citation>
    <scope>GENOME REANNOTATION</scope>
    <source>
        <strain evidence="2 3">Georgia GA2</strain>
    </source>
</reference>
<dbReference type="AlphaFoldDB" id="A0A139WD08"/>
<dbReference type="SMART" id="SM00320">
    <property type="entry name" value="WD40"/>
    <property type="match status" value="3"/>
</dbReference>
<feature type="repeat" description="WD" evidence="1">
    <location>
        <begin position="175"/>
        <end position="207"/>
    </location>
</feature>
<gene>
    <name evidence="2" type="primary">AUGUSTUS-3.0.2_34056</name>
    <name evidence="2" type="ORF">TcasGA2_TC034056</name>
</gene>
<keyword evidence="3" id="KW-1185">Reference proteome</keyword>
<dbReference type="PANTHER" id="PTHR44321">
    <property type="entry name" value="TRANSDUCIN BETA-LIKE PROTEIN 2"/>
    <property type="match status" value="1"/>
</dbReference>
<dbReference type="SUPFAM" id="SSF50978">
    <property type="entry name" value="WD40 repeat-like"/>
    <property type="match status" value="1"/>
</dbReference>
<dbReference type="Gene3D" id="2.130.10.10">
    <property type="entry name" value="YVTN repeat-like/Quinoprotein amine dehydrogenase"/>
    <property type="match status" value="2"/>
</dbReference>
<evidence type="ECO:0000256" key="1">
    <source>
        <dbReference type="PROSITE-ProRule" id="PRU00221"/>
    </source>
</evidence>
<dbReference type="OMA" id="WDINVRY"/>
<name>A0A139WD08_TRICA</name>
<dbReference type="PROSITE" id="PS50294">
    <property type="entry name" value="WD_REPEATS_REGION"/>
    <property type="match status" value="1"/>
</dbReference>
<keyword evidence="1" id="KW-0853">WD repeat</keyword>
<dbReference type="PROSITE" id="PS50082">
    <property type="entry name" value="WD_REPEATS_2"/>
    <property type="match status" value="2"/>
</dbReference>
<evidence type="ECO:0000313" key="2">
    <source>
        <dbReference type="EMBL" id="KYB25820.1"/>
    </source>
</evidence>
<dbReference type="EMBL" id="KQ971361">
    <property type="protein sequence ID" value="KYB25820.1"/>
    <property type="molecule type" value="Genomic_DNA"/>
</dbReference>
<dbReference type="InterPro" id="IPR042410">
    <property type="entry name" value="WBSCR13"/>
</dbReference>
<dbReference type="PANTHER" id="PTHR44321:SF1">
    <property type="entry name" value="TRANSDUCIN BETA-LIKE PROTEIN 2"/>
    <property type="match status" value="1"/>
</dbReference>
<evidence type="ECO:0000313" key="3">
    <source>
        <dbReference type="Proteomes" id="UP000007266"/>
    </source>
</evidence>
<proteinExistence type="predicted"/>
<dbReference type="InterPro" id="IPR015943">
    <property type="entry name" value="WD40/YVTN_repeat-like_dom_sf"/>
</dbReference>
<organism evidence="2 3">
    <name type="scientific">Tribolium castaneum</name>
    <name type="common">Red flour beetle</name>
    <dbReference type="NCBI Taxonomy" id="7070"/>
    <lineage>
        <taxon>Eukaryota</taxon>
        <taxon>Metazoa</taxon>
        <taxon>Ecdysozoa</taxon>
        <taxon>Arthropoda</taxon>
        <taxon>Hexapoda</taxon>
        <taxon>Insecta</taxon>
        <taxon>Pterygota</taxon>
        <taxon>Neoptera</taxon>
        <taxon>Endopterygota</taxon>
        <taxon>Coleoptera</taxon>
        <taxon>Polyphaga</taxon>
        <taxon>Cucujiformia</taxon>
        <taxon>Tenebrionidae</taxon>
        <taxon>Tenebrionidae incertae sedis</taxon>
        <taxon>Tribolium</taxon>
    </lineage>
</organism>
<dbReference type="InParanoid" id="A0A139WD08"/>
<dbReference type="STRING" id="7070.A0A139WD08"/>
<dbReference type="Pfam" id="PF00400">
    <property type="entry name" value="WD40"/>
    <property type="match status" value="3"/>
</dbReference>
<feature type="repeat" description="WD" evidence="1">
    <location>
        <begin position="86"/>
        <end position="127"/>
    </location>
</feature>
<accession>A0A139WD08</accession>
<dbReference type="GO" id="GO:0005783">
    <property type="term" value="C:endoplasmic reticulum"/>
    <property type="evidence" value="ECO:0000318"/>
    <property type="project" value="GO_Central"/>
</dbReference>
<reference evidence="2 3" key="1">
    <citation type="journal article" date="2008" name="Nature">
        <title>The genome of the model beetle and pest Tribolium castaneum.</title>
        <authorList>
            <consortium name="Tribolium Genome Sequencing Consortium"/>
            <person name="Richards S."/>
            <person name="Gibbs R.A."/>
            <person name="Weinstock G.M."/>
            <person name="Brown S.J."/>
            <person name="Denell R."/>
            <person name="Beeman R.W."/>
            <person name="Gibbs R."/>
            <person name="Beeman R.W."/>
            <person name="Brown S.J."/>
            <person name="Bucher G."/>
            <person name="Friedrich M."/>
            <person name="Grimmelikhuijzen C.J."/>
            <person name="Klingler M."/>
            <person name="Lorenzen M."/>
            <person name="Richards S."/>
            <person name="Roth S."/>
            <person name="Schroder R."/>
            <person name="Tautz D."/>
            <person name="Zdobnov E.M."/>
            <person name="Muzny D."/>
            <person name="Gibbs R.A."/>
            <person name="Weinstock G.M."/>
            <person name="Attaway T."/>
            <person name="Bell S."/>
            <person name="Buhay C.J."/>
            <person name="Chandrabose M.N."/>
            <person name="Chavez D."/>
            <person name="Clerk-Blankenburg K.P."/>
            <person name="Cree A."/>
            <person name="Dao M."/>
            <person name="Davis C."/>
            <person name="Chacko J."/>
            <person name="Dinh H."/>
            <person name="Dugan-Rocha S."/>
            <person name="Fowler G."/>
            <person name="Garner T.T."/>
            <person name="Garnes J."/>
            <person name="Gnirke A."/>
            <person name="Hawes A."/>
            <person name="Hernandez J."/>
            <person name="Hines S."/>
            <person name="Holder M."/>
            <person name="Hume J."/>
            <person name="Jhangiani S.N."/>
            <person name="Joshi V."/>
            <person name="Khan Z.M."/>
            <person name="Jackson L."/>
            <person name="Kovar C."/>
            <person name="Kowis A."/>
            <person name="Lee S."/>
            <person name="Lewis L.R."/>
            <person name="Margolis J."/>
            <person name="Morgan M."/>
            <person name="Nazareth L.V."/>
            <person name="Nguyen N."/>
            <person name="Okwuonu G."/>
            <person name="Parker D."/>
            <person name="Richards S."/>
            <person name="Ruiz S.J."/>
            <person name="Santibanez J."/>
            <person name="Savard J."/>
            <person name="Scherer S.E."/>
            <person name="Schneider B."/>
            <person name="Sodergren E."/>
            <person name="Tautz D."/>
            <person name="Vattahil S."/>
            <person name="Villasana D."/>
            <person name="White C.S."/>
            <person name="Wright R."/>
            <person name="Park Y."/>
            <person name="Beeman R.W."/>
            <person name="Lord J."/>
            <person name="Oppert B."/>
            <person name="Lorenzen M."/>
            <person name="Brown S."/>
            <person name="Wang L."/>
            <person name="Savard J."/>
            <person name="Tautz D."/>
            <person name="Richards S."/>
            <person name="Weinstock G."/>
            <person name="Gibbs R.A."/>
            <person name="Liu Y."/>
            <person name="Worley K."/>
            <person name="Weinstock G."/>
            <person name="Elsik C.G."/>
            <person name="Reese J.T."/>
            <person name="Elhaik E."/>
            <person name="Landan G."/>
            <person name="Graur D."/>
            <person name="Arensburger P."/>
            <person name="Atkinson P."/>
            <person name="Beeman R.W."/>
            <person name="Beidler J."/>
            <person name="Brown S.J."/>
            <person name="Demuth J.P."/>
            <person name="Drury D.W."/>
            <person name="Du Y.Z."/>
            <person name="Fujiwara H."/>
            <person name="Lorenzen M."/>
            <person name="Maselli V."/>
            <person name="Osanai M."/>
            <person name="Park Y."/>
            <person name="Robertson H.M."/>
            <person name="Tu Z."/>
            <person name="Wang J.J."/>
            <person name="Wang S."/>
            <person name="Richards S."/>
            <person name="Song H."/>
            <person name="Zhang L."/>
            <person name="Sodergren E."/>
            <person name="Werner D."/>
            <person name="Stanke M."/>
            <person name="Morgenstern B."/>
            <person name="Solovyev V."/>
            <person name="Kosarev P."/>
            <person name="Brown G."/>
            <person name="Chen H.C."/>
            <person name="Ermolaeva O."/>
            <person name="Hlavina W."/>
            <person name="Kapustin Y."/>
            <person name="Kiryutin B."/>
            <person name="Kitts P."/>
            <person name="Maglott D."/>
            <person name="Pruitt K."/>
            <person name="Sapojnikov V."/>
            <person name="Souvorov A."/>
            <person name="Mackey A.J."/>
            <person name="Waterhouse R.M."/>
            <person name="Wyder S."/>
            <person name="Zdobnov E.M."/>
            <person name="Zdobnov E.M."/>
            <person name="Wyder S."/>
            <person name="Kriventseva E.V."/>
            <person name="Kadowaki T."/>
            <person name="Bork P."/>
            <person name="Aranda M."/>
            <person name="Bao R."/>
            <person name="Beermann A."/>
            <person name="Berns N."/>
            <person name="Bolognesi R."/>
            <person name="Bonneton F."/>
            <person name="Bopp D."/>
            <person name="Brown S.J."/>
            <person name="Bucher G."/>
            <person name="Butts T."/>
            <person name="Chaumot A."/>
            <person name="Denell R.E."/>
            <person name="Ferrier D.E."/>
            <person name="Friedrich M."/>
            <person name="Gordon C.M."/>
            <person name="Jindra M."/>
            <person name="Klingler M."/>
            <person name="Lan Q."/>
            <person name="Lattorff H.M."/>
            <person name="Laudet V."/>
            <person name="von Levetsow C."/>
            <person name="Liu Z."/>
            <person name="Lutz R."/>
            <person name="Lynch J.A."/>
            <person name="da Fonseca R.N."/>
            <person name="Posnien N."/>
            <person name="Reuter R."/>
            <person name="Roth S."/>
            <person name="Savard J."/>
            <person name="Schinko J.B."/>
            <person name="Schmitt C."/>
            <person name="Schoppmeier M."/>
            <person name="Schroder R."/>
            <person name="Shippy T.D."/>
            <person name="Simonnet F."/>
            <person name="Marques-Souza H."/>
            <person name="Tautz D."/>
            <person name="Tomoyasu Y."/>
            <person name="Trauner J."/>
            <person name="Van der Zee M."/>
            <person name="Vervoort M."/>
            <person name="Wittkopp N."/>
            <person name="Wimmer E.A."/>
            <person name="Yang X."/>
            <person name="Jones A.K."/>
            <person name="Sattelle D.B."/>
            <person name="Ebert P.R."/>
            <person name="Nelson D."/>
            <person name="Scott J.G."/>
            <person name="Beeman R.W."/>
            <person name="Muthukrishnan S."/>
            <person name="Kramer K.J."/>
            <person name="Arakane Y."/>
            <person name="Beeman R.W."/>
            <person name="Zhu Q."/>
            <person name="Hogenkamp D."/>
            <person name="Dixit R."/>
            <person name="Oppert B."/>
            <person name="Jiang H."/>
            <person name="Zou Z."/>
            <person name="Marshall J."/>
            <person name="Elpidina E."/>
            <person name="Vinokurov K."/>
            <person name="Oppert C."/>
            <person name="Zou Z."/>
            <person name="Evans J."/>
            <person name="Lu Z."/>
            <person name="Zhao P."/>
            <person name="Sumathipala N."/>
            <person name="Altincicek B."/>
            <person name="Vilcinskas A."/>
            <person name="Williams M."/>
            <person name="Hultmark D."/>
            <person name="Hetru C."/>
            <person name="Jiang H."/>
            <person name="Grimmelikhuijzen C.J."/>
            <person name="Hauser F."/>
            <person name="Cazzamali G."/>
            <person name="Williamson M."/>
            <person name="Park Y."/>
            <person name="Li B."/>
            <person name="Tanaka Y."/>
            <person name="Predel R."/>
            <person name="Neupert S."/>
            <person name="Schachtner J."/>
            <person name="Verleyen P."/>
            <person name="Raible F."/>
            <person name="Bork P."/>
            <person name="Friedrich M."/>
            <person name="Walden K.K."/>
            <person name="Robertson H.M."/>
            <person name="Angeli S."/>
            <person name="Foret S."/>
            <person name="Bucher G."/>
            <person name="Schuetz S."/>
            <person name="Maleszka R."/>
            <person name="Wimmer E.A."/>
            <person name="Beeman R.W."/>
            <person name="Lorenzen M."/>
            <person name="Tomoyasu Y."/>
            <person name="Miller S.C."/>
            <person name="Grossmann D."/>
            <person name="Bucher G."/>
        </authorList>
    </citation>
    <scope>NUCLEOTIDE SEQUENCE [LARGE SCALE GENOMIC DNA]</scope>
    <source>
        <strain evidence="2 3">Georgia GA2</strain>
    </source>
</reference>
<sequence length="343" mass="38614">MHLKRDKNNNRVDRAVILWDSKDLAQKDVKNLRVNVEFDHPTFVKWSPDSKAFIIQKHNENAIEVYKIEKKKDGWLGHATKALTFPKAHETDVIGMGIASNGRYIMSCSNKTDLVIWDLKGQILAQTDTYLMTTTCAKISPCGKFVVAFRARRSSLGGDFSKSGEFQEIKRVFDLTGHSSGVYDVAFDADSSHMATVSKDGTWKLFDTKIEYKKGEDPRLKITGKYNQVGNYSLIGLSPNAEVVAIASGDSLAFYSTLTGHHDYTIDNIYAGRITSLLFDAMGKYVLTTGDKYIRVFHNVTGYRCTIQTSKEKLKSNQTSATKERLEKIITECETFLKSIENK</sequence>
<dbReference type="GO" id="GO:0030968">
    <property type="term" value="P:endoplasmic reticulum unfolded protein response"/>
    <property type="evidence" value="ECO:0000318"/>
    <property type="project" value="GO_Central"/>
</dbReference>
<protein>
    <submittedName>
        <fullName evidence="2">Transducin beta-like protein 2</fullName>
    </submittedName>
</protein>
<dbReference type="eggNOG" id="KOG2096">
    <property type="taxonomic scope" value="Eukaryota"/>
</dbReference>